<dbReference type="SUPFAM" id="SSF81345">
    <property type="entry name" value="ABC transporter involved in vitamin B12 uptake, BtuC"/>
    <property type="match status" value="1"/>
</dbReference>
<feature type="transmembrane region" description="Helical" evidence="8">
    <location>
        <begin position="328"/>
        <end position="345"/>
    </location>
</feature>
<feature type="transmembrane region" description="Helical" evidence="8">
    <location>
        <begin position="107"/>
        <end position="130"/>
    </location>
</feature>
<feature type="transmembrane region" description="Helical" evidence="8">
    <location>
        <begin position="78"/>
        <end position="95"/>
    </location>
</feature>
<evidence type="ECO:0000313" key="9">
    <source>
        <dbReference type="EMBL" id="MFD2462449.1"/>
    </source>
</evidence>
<keyword evidence="6 8" id="KW-1133">Transmembrane helix</keyword>
<feature type="transmembrane region" description="Helical" evidence="8">
    <location>
        <begin position="198"/>
        <end position="226"/>
    </location>
</feature>
<keyword evidence="7 8" id="KW-0472">Membrane</keyword>
<sequence length="355" mass="35669">MSTVAPQRSPLLARVNIPLLAGVLLLLVLGSMVLAVGLGPVSVPPGEVAGILARHLFGGGGAPGRYDFIVWELRAPRVVEGAFVGAGLAVAGVLTQAMTRNPLGDPYVLGLSSGAAVGAVLVITTIGSAVLGLVTLPAAAFAGALLAATGVFLLARAGGRASPGRMVMAGIALAQLLSGVVSFLLLRTKNPEAQQQVLFWLLGSLAGAQWPLTLACMVLVGVLLVLSAAGAGRLNLLVLGDDGAAALGLHAARFRLLLLVVVTLLTGTVVAVSGSIGFVGLVVPNLSRLLVGADHRRSLPVSALLGALVLVWADTAARLVLAPTELPIGILTAAVGVPVFLFVLRRSSAGVVGLS</sequence>
<keyword evidence="5 8" id="KW-0812">Transmembrane</keyword>
<protein>
    <submittedName>
        <fullName evidence="9">FecCD family ABC transporter permease</fullName>
    </submittedName>
</protein>
<dbReference type="InterPro" id="IPR000522">
    <property type="entry name" value="ABC_transptr_permease_BtuC"/>
</dbReference>
<accession>A0ABW5GNJ9</accession>
<evidence type="ECO:0000256" key="4">
    <source>
        <dbReference type="ARBA" id="ARBA00022475"/>
    </source>
</evidence>
<evidence type="ECO:0000256" key="5">
    <source>
        <dbReference type="ARBA" id="ARBA00022692"/>
    </source>
</evidence>
<reference evidence="10" key="1">
    <citation type="journal article" date="2019" name="Int. J. Syst. Evol. Microbiol.">
        <title>The Global Catalogue of Microorganisms (GCM) 10K type strain sequencing project: providing services to taxonomists for standard genome sequencing and annotation.</title>
        <authorList>
            <consortium name="The Broad Institute Genomics Platform"/>
            <consortium name="The Broad Institute Genome Sequencing Center for Infectious Disease"/>
            <person name="Wu L."/>
            <person name="Ma J."/>
        </authorList>
    </citation>
    <scope>NUCLEOTIDE SEQUENCE [LARGE SCALE GENOMIC DNA]</scope>
    <source>
        <strain evidence="10">CGMCC 4.7643</strain>
    </source>
</reference>
<dbReference type="Pfam" id="PF01032">
    <property type="entry name" value="FecCD"/>
    <property type="match status" value="1"/>
</dbReference>
<evidence type="ECO:0000256" key="7">
    <source>
        <dbReference type="ARBA" id="ARBA00023136"/>
    </source>
</evidence>
<feature type="transmembrane region" description="Helical" evidence="8">
    <location>
        <begin position="303"/>
        <end position="321"/>
    </location>
</feature>
<feature type="transmembrane region" description="Helical" evidence="8">
    <location>
        <begin position="136"/>
        <end position="155"/>
    </location>
</feature>
<name>A0ABW5GNJ9_9PSEU</name>
<dbReference type="PANTHER" id="PTHR30472:SF67">
    <property type="entry name" value="PERMEASE OF ABC TRANSPORTER-RELATED"/>
    <property type="match status" value="1"/>
</dbReference>
<evidence type="ECO:0000313" key="10">
    <source>
        <dbReference type="Proteomes" id="UP001597419"/>
    </source>
</evidence>
<evidence type="ECO:0000256" key="8">
    <source>
        <dbReference type="SAM" id="Phobius"/>
    </source>
</evidence>
<dbReference type="Proteomes" id="UP001597419">
    <property type="component" value="Unassembled WGS sequence"/>
</dbReference>
<comment type="subcellular location">
    <subcellularLocation>
        <location evidence="1">Cell membrane</location>
        <topology evidence="1">Multi-pass membrane protein</topology>
    </subcellularLocation>
</comment>
<evidence type="ECO:0000256" key="1">
    <source>
        <dbReference type="ARBA" id="ARBA00004651"/>
    </source>
</evidence>
<gene>
    <name evidence="9" type="ORF">ACFSYJ_27835</name>
</gene>
<comment type="caution">
    <text evidence="9">The sequence shown here is derived from an EMBL/GenBank/DDBJ whole genome shotgun (WGS) entry which is preliminary data.</text>
</comment>
<keyword evidence="3" id="KW-0813">Transport</keyword>
<evidence type="ECO:0000256" key="2">
    <source>
        <dbReference type="ARBA" id="ARBA00007935"/>
    </source>
</evidence>
<dbReference type="CDD" id="cd06550">
    <property type="entry name" value="TM_ABC_iron-siderophores_like"/>
    <property type="match status" value="1"/>
</dbReference>
<dbReference type="Gene3D" id="1.10.3470.10">
    <property type="entry name" value="ABC transporter involved in vitamin B12 uptake, BtuC"/>
    <property type="match status" value="1"/>
</dbReference>
<feature type="transmembrane region" description="Helical" evidence="8">
    <location>
        <begin position="167"/>
        <end position="186"/>
    </location>
</feature>
<dbReference type="EMBL" id="JBHUKU010000016">
    <property type="protein sequence ID" value="MFD2462449.1"/>
    <property type="molecule type" value="Genomic_DNA"/>
</dbReference>
<evidence type="ECO:0000256" key="6">
    <source>
        <dbReference type="ARBA" id="ARBA00022989"/>
    </source>
</evidence>
<keyword evidence="10" id="KW-1185">Reference proteome</keyword>
<feature type="transmembrane region" description="Helical" evidence="8">
    <location>
        <begin position="256"/>
        <end position="283"/>
    </location>
</feature>
<dbReference type="InterPro" id="IPR037294">
    <property type="entry name" value="ABC_BtuC-like"/>
</dbReference>
<organism evidence="9 10">
    <name type="scientific">Amycolatopsis samaneae</name>
    <dbReference type="NCBI Taxonomy" id="664691"/>
    <lineage>
        <taxon>Bacteria</taxon>
        <taxon>Bacillati</taxon>
        <taxon>Actinomycetota</taxon>
        <taxon>Actinomycetes</taxon>
        <taxon>Pseudonocardiales</taxon>
        <taxon>Pseudonocardiaceae</taxon>
        <taxon>Amycolatopsis</taxon>
    </lineage>
</organism>
<dbReference type="PANTHER" id="PTHR30472">
    <property type="entry name" value="FERRIC ENTEROBACTIN TRANSPORT SYSTEM PERMEASE PROTEIN"/>
    <property type="match status" value="1"/>
</dbReference>
<comment type="similarity">
    <text evidence="2">Belongs to the binding-protein-dependent transport system permease family. FecCD subfamily.</text>
</comment>
<keyword evidence="4" id="KW-1003">Cell membrane</keyword>
<evidence type="ECO:0000256" key="3">
    <source>
        <dbReference type="ARBA" id="ARBA00022448"/>
    </source>
</evidence>
<proteinExistence type="inferred from homology"/>
<dbReference type="RefSeq" id="WP_345408930.1">
    <property type="nucleotide sequence ID" value="NZ_BAABHG010000032.1"/>
</dbReference>